<dbReference type="PANTHER" id="PTHR34407:SF1">
    <property type="entry name" value="SGNH HYDROLASE-TYPE ESTERASE DOMAIN-CONTAINING PROTEIN"/>
    <property type="match status" value="1"/>
</dbReference>
<dbReference type="PANTHER" id="PTHR34407">
    <property type="entry name" value="EXPRESSED PROTEIN"/>
    <property type="match status" value="1"/>
</dbReference>
<name>A0A371CZW0_9APHY</name>
<organism evidence="2 3">
    <name type="scientific">Lentinus brumalis</name>
    <dbReference type="NCBI Taxonomy" id="2498619"/>
    <lineage>
        <taxon>Eukaryota</taxon>
        <taxon>Fungi</taxon>
        <taxon>Dikarya</taxon>
        <taxon>Basidiomycota</taxon>
        <taxon>Agaricomycotina</taxon>
        <taxon>Agaricomycetes</taxon>
        <taxon>Polyporales</taxon>
        <taxon>Polyporaceae</taxon>
        <taxon>Lentinus</taxon>
    </lineage>
</organism>
<evidence type="ECO:0000313" key="3">
    <source>
        <dbReference type="Proteomes" id="UP000256964"/>
    </source>
</evidence>
<accession>A0A371CZW0</accession>
<dbReference type="OrthoDB" id="544608at2759"/>
<sequence length="580" mass="62741">MQRRVGKGLAHISIPSTPAHMSSDPEKASRLQQKSLGVTNRIWLILLAFVALILFTRSILPSETSNSRHRLLHTDLKPKNYLNLTDHANPFPFCPALGPGDELAQKYDPFILSTTRFHLGSGARVQRVINKALSGLPVTISVIGGSVSACHGAGDDPLSPSCWPARFFNWWNGVFPHPATELTNGAMRRTSASYFGFCNAHHIPDITDMVIVELDVDDANSDASMEDFELLIRSILIRPDAPAVLILGHFSPQVAQSKGFAGADHWHSLVAHFYDIPHVSIKPILYPRYIADPHSIEKYFVDPILANSAGHEVIADVLTSYFQTQVCMTWAAILGHSAEALPSPSSQVYPDGQAKQPTDARGLFGGVAQRKGAAGAASPEDEQMNRAAAGALPAGVANGESPGRTLSQDPRLRVPPVRINSRPADLEDAPFQEVAPYCVSANDLVNPLPLSMFSGSGWAAYHPPPGSAELSSHAHYFYSSLPTSKMRVNIQASEGEVAVYYVKEPASEVGLGSAVECWVDDNYAGAVVIENAGQVGEPTPMLQIIDRRVAPGTHYVECQLLGEEDDRNVPPFKIIGIFAT</sequence>
<gene>
    <name evidence="2" type="ORF">OH76DRAFT_1407614</name>
</gene>
<protein>
    <recommendedName>
        <fullName evidence="4">Cap64 protein</fullName>
    </recommendedName>
</protein>
<reference evidence="2 3" key="1">
    <citation type="journal article" date="2018" name="Biotechnol. Biofuels">
        <title>Integrative visual omics of the white-rot fungus Polyporus brumalis exposes the biotechnological potential of its oxidative enzymes for delignifying raw plant biomass.</title>
        <authorList>
            <person name="Miyauchi S."/>
            <person name="Rancon A."/>
            <person name="Drula E."/>
            <person name="Hage H."/>
            <person name="Chaduli D."/>
            <person name="Favel A."/>
            <person name="Grisel S."/>
            <person name="Henrissat B."/>
            <person name="Herpoel-Gimbert I."/>
            <person name="Ruiz-Duenas F.J."/>
            <person name="Chevret D."/>
            <person name="Hainaut M."/>
            <person name="Lin J."/>
            <person name="Wang M."/>
            <person name="Pangilinan J."/>
            <person name="Lipzen A."/>
            <person name="Lesage-Meessen L."/>
            <person name="Navarro D."/>
            <person name="Riley R."/>
            <person name="Grigoriev I.V."/>
            <person name="Zhou S."/>
            <person name="Raouche S."/>
            <person name="Rosso M.N."/>
        </authorList>
    </citation>
    <scope>NUCLEOTIDE SEQUENCE [LARGE SCALE GENOMIC DNA]</scope>
    <source>
        <strain evidence="2 3">BRFM 1820</strain>
    </source>
</reference>
<dbReference type="STRING" id="139420.A0A371CZW0"/>
<dbReference type="AlphaFoldDB" id="A0A371CZW0"/>
<dbReference type="Proteomes" id="UP000256964">
    <property type="component" value="Unassembled WGS sequence"/>
</dbReference>
<dbReference type="SUPFAM" id="SSF52266">
    <property type="entry name" value="SGNH hydrolase"/>
    <property type="match status" value="1"/>
</dbReference>
<dbReference type="EMBL" id="KZ857433">
    <property type="protein sequence ID" value="RDX45830.1"/>
    <property type="molecule type" value="Genomic_DNA"/>
</dbReference>
<evidence type="ECO:0000256" key="1">
    <source>
        <dbReference type="SAM" id="Phobius"/>
    </source>
</evidence>
<evidence type="ECO:0000313" key="2">
    <source>
        <dbReference type="EMBL" id="RDX45830.1"/>
    </source>
</evidence>
<keyword evidence="1" id="KW-0812">Transmembrane</keyword>
<keyword evidence="1" id="KW-0472">Membrane</keyword>
<dbReference type="CDD" id="cd00229">
    <property type="entry name" value="SGNH_hydrolase"/>
    <property type="match status" value="1"/>
</dbReference>
<feature type="transmembrane region" description="Helical" evidence="1">
    <location>
        <begin position="42"/>
        <end position="60"/>
    </location>
</feature>
<keyword evidence="3" id="KW-1185">Reference proteome</keyword>
<evidence type="ECO:0008006" key="4">
    <source>
        <dbReference type="Google" id="ProtNLM"/>
    </source>
</evidence>
<keyword evidence="1" id="KW-1133">Transmembrane helix</keyword>
<proteinExistence type="predicted"/>